<evidence type="ECO:0000313" key="3">
    <source>
        <dbReference type="Proteomes" id="UP000005408"/>
    </source>
</evidence>
<dbReference type="OrthoDB" id="6043371at2759"/>
<feature type="compositionally biased region" description="Basic and acidic residues" evidence="1">
    <location>
        <begin position="66"/>
        <end position="78"/>
    </location>
</feature>
<name>A0A8W8NYU8_MAGGI</name>
<organism evidence="2 3">
    <name type="scientific">Magallana gigas</name>
    <name type="common">Pacific oyster</name>
    <name type="synonym">Crassostrea gigas</name>
    <dbReference type="NCBI Taxonomy" id="29159"/>
    <lineage>
        <taxon>Eukaryota</taxon>
        <taxon>Metazoa</taxon>
        <taxon>Spiralia</taxon>
        <taxon>Lophotrochozoa</taxon>
        <taxon>Mollusca</taxon>
        <taxon>Bivalvia</taxon>
        <taxon>Autobranchia</taxon>
        <taxon>Pteriomorphia</taxon>
        <taxon>Ostreida</taxon>
        <taxon>Ostreoidea</taxon>
        <taxon>Ostreidae</taxon>
        <taxon>Magallana</taxon>
    </lineage>
</organism>
<dbReference type="OMA" id="CVDRNRE"/>
<dbReference type="KEGG" id="crg:105324656"/>
<dbReference type="EnsemblMetazoa" id="G87.2">
    <property type="protein sequence ID" value="G87.2:cds"/>
    <property type="gene ID" value="G87"/>
</dbReference>
<keyword evidence="3" id="KW-1185">Reference proteome</keyword>
<sequence>MATGKTRQISVTRAQKLPPIREETFSSRGGSGNVRISVKPQVKYEVLRTSDDPPKPRPTVHARPLPADRSKSPKERRSPQYQSPRSQAPARPGYFMAPLTPVDTTDTLVDGLVADYLHFAQYGHIIPIYEGSSDLTCSCCTDRNRENVRTLLGFPSNNKGKQGLHPHSDPALSNGAGNSYQGNVNQQSGYSGATYDRTMAAGDRLRPMDRWMNHQPLHHASNYLNPEFSRPAMIYNYNLNQKSPRDERVRNEIVSASQQYELSMAKLEKFGF</sequence>
<dbReference type="Proteomes" id="UP000005408">
    <property type="component" value="Unassembled WGS sequence"/>
</dbReference>
<dbReference type="RefSeq" id="XP_034314359.1">
    <property type="nucleotide sequence ID" value="XM_034458468.2"/>
</dbReference>
<evidence type="ECO:0000256" key="1">
    <source>
        <dbReference type="SAM" id="MobiDB-lite"/>
    </source>
</evidence>
<dbReference type="AlphaFoldDB" id="A0A8W8NYU8"/>
<evidence type="ECO:0000313" key="2">
    <source>
        <dbReference type="EnsemblMetazoa" id="G87.2:cds"/>
    </source>
</evidence>
<feature type="compositionally biased region" description="Basic and acidic residues" evidence="1">
    <location>
        <begin position="45"/>
        <end position="55"/>
    </location>
</feature>
<protein>
    <submittedName>
        <fullName evidence="2">Uncharacterized protein</fullName>
    </submittedName>
</protein>
<proteinExistence type="predicted"/>
<reference evidence="2" key="1">
    <citation type="submission" date="2022-08" db="UniProtKB">
        <authorList>
            <consortium name="EnsemblMetazoa"/>
        </authorList>
    </citation>
    <scope>IDENTIFICATION</scope>
    <source>
        <strain evidence="2">05x7-T-G4-1.051#20</strain>
    </source>
</reference>
<feature type="compositionally biased region" description="Polar residues" evidence="1">
    <location>
        <begin position="1"/>
        <end position="13"/>
    </location>
</feature>
<feature type="compositionally biased region" description="Polar residues" evidence="1">
    <location>
        <begin position="175"/>
        <end position="191"/>
    </location>
</feature>
<feature type="region of interest" description="Disordered" evidence="1">
    <location>
        <begin position="1"/>
        <end position="93"/>
    </location>
</feature>
<accession>A0A8W8NYU8</accession>
<feature type="region of interest" description="Disordered" evidence="1">
    <location>
        <begin position="156"/>
        <end position="191"/>
    </location>
</feature>
<dbReference type="GeneID" id="105324656"/>
<dbReference type="EnsemblMetazoa" id="G87.1">
    <property type="protein sequence ID" value="G87.1:cds"/>
    <property type="gene ID" value="G87"/>
</dbReference>